<keyword evidence="8" id="KW-0067">ATP-binding</keyword>
<dbReference type="GO" id="GO:0005634">
    <property type="term" value="C:nucleus"/>
    <property type="evidence" value="ECO:0007669"/>
    <property type="project" value="TreeGrafter"/>
</dbReference>
<dbReference type="SUPFAM" id="SSF57850">
    <property type="entry name" value="RING/U-box"/>
    <property type="match status" value="1"/>
</dbReference>
<feature type="region of interest" description="Disordered" evidence="10">
    <location>
        <begin position="106"/>
        <end position="139"/>
    </location>
</feature>
<dbReference type="CDD" id="cd18793">
    <property type="entry name" value="SF2_C_SNF"/>
    <property type="match status" value="1"/>
</dbReference>
<feature type="domain" description="Helicase C-terminal" evidence="13">
    <location>
        <begin position="793"/>
        <end position="950"/>
    </location>
</feature>
<keyword evidence="6" id="KW-0347">Helicase</keyword>
<evidence type="ECO:0000256" key="1">
    <source>
        <dbReference type="ARBA" id="ARBA00007025"/>
    </source>
</evidence>
<feature type="region of interest" description="Disordered" evidence="10">
    <location>
        <begin position="1"/>
        <end position="65"/>
    </location>
</feature>
<evidence type="ECO:0000259" key="12">
    <source>
        <dbReference type="PROSITE" id="PS51192"/>
    </source>
</evidence>
<accession>A0AAE8SYI8</accession>
<evidence type="ECO:0008006" key="16">
    <source>
        <dbReference type="Google" id="ProtNLM"/>
    </source>
</evidence>
<dbReference type="PANTHER" id="PTHR45626:SF11">
    <property type="entry name" value="FAMILY HELICASE, PUTATIVE (AFU_ORTHOLOGUE AFUA_5G06590)-RELATED"/>
    <property type="match status" value="1"/>
</dbReference>
<comment type="similarity">
    <text evidence="1">Belongs to the SNF2/RAD54 helicase family.</text>
</comment>
<dbReference type="InterPro" id="IPR017907">
    <property type="entry name" value="Znf_RING_CS"/>
</dbReference>
<dbReference type="InterPro" id="IPR013083">
    <property type="entry name" value="Znf_RING/FYVE/PHD"/>
</dbReference>
<dbReference type="Gene3D" id="3.40.50.10810">
    <property type="entry name" value="Tandem AAA-ATPase domain"/>
    <property type="match status" value="1"/>
</dbReference>
<dbReference type="GO" id="GO:0006281">
    <property type="term" value="P:DNA repair"/>
    <property type="evidence" value="ECO:0007669"/>
    <property type="project" value="TreeGrafter"/>
</dbReference>
<organism evidence="14 15">
    <name type="scientific">Cephalotrichum gorgonifer</name>
    <dbReference type="NCBI Taxonomy" id="2041049"/>
    <lineage>
        <taxon>Eukaryota</taxon>
        <taxon>Fungi</taxon>
        <taxon>Dikarya</taxon>
        <taxon>Ascomycota</taxon>
        <taxon>Pezizomycotina</taxon>
        <taxon>Sordariomycetes</taxon>
        <taxon>Hypocreomycetidae</taxon>
        <taxon>Microascales</taxon>
        <taxon>Microascaceae</taxon>
        <taxon>Cephalotrichum</taxon>
    </lineage>
</organism>
<dbReference type="GO" id="GO:0004386">
    <property type="term" value="F:helicase activity"/>
    <property type="evidence" value="ECO:0007669"/>
    <property type="project" value="UniProtKB-KW"/>
</dbReference>
<evidence type="ECO:0000256" key="3">
    <source>
        <dbReference type="ARBA" id="ARBA00022741"/>
    </source>
</evidence>
<feature type="domain" description="RING-type" evidence="11">
    <location>
        <begin position="722"/>
        <end position="763"/>
    </location>
</feature>
<dbReference type="PROSITE" id="PS00518">
    <property type="entry name" value="ZF_RING_1"/>
    <property type="match status" value="1"/>
</dbReference>
<evidence type="ECO:0000256" key="7">
    <source>
        <dbReference type="ARBA" id="ARBA00022833"/>
    </source>
</evidence>
<dbReference type="PROSITE" id="PS50089">
    <property type="entry name" value="ZF_RING_2"/>
    <property type="match status" value="1"/>
</dbReference>
<feature type="compositionally biased region" description="Basic and acidic residues" evidence="10">
    <location>
        <begin position="126"/>
        <end position="139"/>
    </location>
</feature>
<reference evidence="14" key="1">
    <citation type="submission" date="2018-03" db="EMBL/GenBank/DDBJ databases">
        <authorList>
            <person name="Guldener U."/>
        </authorList>
    </citation>
    <scope>NUCLEOTIDE SEQUENCE</scope>
</reference>
<dbReference type="CDD" id="cd18008">
    <property type="entry name" value="DEXDc_SHPRH-like"/>
    <property type="match status" value="1"/>
</dbReference>
<name>A0AAE8SYI8_9PEZI</name>
<dbReference type="Proteomes" id="UP001187682">
    <property type="component" value="Unassembled WGS sequence"/>
</dbReference>
<dbReference type="Gene3D" id="3.40.50.300">
    <property type="entry name" value="P-loop containing nucleotide triphosphate hydrolases"/>
    <property type="match status" value="1"/>
</dbReference>
<dbReference type="GO" id="GO:0005524">
    <property type="term" value="F:ATP binding"/>
    <property type="evidence" value="ECO:0007669"/>
    <property type="project" value="UniProtKB-KW"/>
</dbReference>
<comment type="caution">
    <text evidence="14">The sequence shown here is derived from an EMBL/GenBank/DDBJ whole genome shotgun (WGS) entry which is preliminary data.</text>
</comment>
<dbReference type="Pfam" id="PF00176">
    <property type="entry name" value="SNF2-rel_dom"/>
    <property type="match status" value="1"/>
</dbReference>
<dbReference type="PROSITE" id="PS51194">
    <property type="entry name" value="HELICASE_CTER"/>
    <property type="match status" value="1"/>
</dbReference>
<dbReference type="PROSITE" id="PS51192">
    <property type="entry name" value="HELICASE_ATP_BIND_1"/>
    <property type="match status" value="1"/>
</dbReference>
<dbReference type="SMART" id="SM00184">
    <property type="entry name" value="RING"/>
    <property type="match status" value="1"/>
</dbReference>
<dbReference type="InterPro" id="IPR038718">
    <property type="entry name" value="SNF2-like_sf"/>
</dbReference>
<dbReference type="SMART" id="SM00490">
    <property type="entry name" value="HELICc"/>
    <property type="match status" value="1"/>
</dbReference>
<dbReference type="InterPro" id="IPR049730">
    <property type="entry name" value="SNF2/RAD54-like_C"/>
</dbReference>
<protein>
    <recommendedName>
        <fullName evidence="16">SNF2_N domain-containing protein/Helicase_C domain-containing protein</fullName>
    </recommendedName>
</protein>
<keyword evidence="7" id="KW-0862">Zinc</keyword>
<evidence type="ECO:0000259" key="11">
    <source>
        <dbReference type="PROSITE" id="PS50089"/>
    </source>
</evidence>
<dbReference type="InterPro" id="IPR001650">
    <property type="entry name" value="Helicase_C-like"/>
</dbReference>
<feature type="compositionally biased region" description="Basic and acidic residues" evidence="10">
    <location>
        <begin position="286"/>
        <end position="306"/>
    </location>
</feature>
<feature type="region of interest" description="Disordered" evidence="10">
    <location>
        <begin position="285"/>
        <end position="333"/>
    </location>
</feature>
<dbReference type="InterPro" id="IPR000330">
    <property type="entry name" value="SNF2_N"/>
</dbReference>
<feature type="region of interest" description="Disordered" evidence="10">
    <location>
        <begin position="229"/>
        <end position="255"/>
    </location>
</feature>
<feature type="region of interest" description="Disordered" evidence="10">
    <location>
        <begin position="71"/>
        <end position="90"/>
    </location>
</feature>
<feature type="compositionally biased region" description="Basic and acidic residues" evidence="10">
    <location>
        <begin position="27"/>
        <end position="43"/>
    </location>
</feature>
<dbReference type="GO" id="GO:0008094">
    <property type="term" value="F:ATP-dependent activity, acting on DNA"/>
    <property type="evidence" value="ECO:0007669"/>
    <property type="project" value="TreeGrafter"/>
</dbReference>
<dbReference type="SUPFAM" id="SSF52540">
    <property type="entry name" value="P-loop containing nucleoside triphosphate hydrolases"/>
    <property type="match status" value="2"/>
</dbReference>
<dbReference type="GO" id="GO:0008270">
    <property type="term" value="F:zinc ion binding"/>
    <property type="evidence" value="ECO:0007669"/>
    <property type="project" value="UniProtKB-KW"/>
</dbReference>
<dbReference type="InterPro" id="IPR014001">
    <property type="entry name" value="Helicase_ATP-bd"/>
</dbReference>
<evidence type="ECO:0000256" key="10">
    <source>
        <dbReference type="SAM" id="MobiDB-lite"/>
    </source>
</evidence>
<evidence type="ECO:0000256" key="6">
    <source>
        <dbReference type="ARBA" id="ARBA00022806"/>
    </source>
</evidence>
<dbReference type="InterPro" id="IPR027417">
    <property type="entry name" value="P-loop_NTPase"/>
</dbReference>
<sequence length="960" mass="105624">MSHPPKRSLPAPEAASSADISLSSTKQSREPPCKKIRLSEDSLSHGGPEPMGRPSHTPDLVAPACSYDRVTSSGLEASASDELDGFDDGLESDEFESIEDLLTAPLESLTTPSTKRVRVTSIKPETTSKADIKPETTSKSDIKVDTAVNHVEEKPGSCVIDLTGDDEDDVKVFPSNLFASSTQPATPGVKTKHGGGFSSPSVRPPLCPIPANKSTPYKLEDQKPIYPATPLSGRRQPHATLNHSTPIPRGGVKPEDPGAICQYGAGATPTTPTVKSDQHLAPAELKYGDPRAPVQDRKNGLFKDESANPTPSLPRHPSSSSRRDVTPKTAGSPTFDMSKFLVVERKLAAMPNAAQPFQLKTNLLKHQSQALQWMIDMERPHSPSGPSSRLLQFWRRGPAGLGTNEAPETTFPFAQEPFSGGILADDMGLGKTLEMIALILTGPKDGPTLIVAPKGVLSNWESQIRRHIQWSHAPRVFRFHGPGCHATPEQLGRNDIVITTFNKLGDEAYSEGPLSKVRWRRVILDEGHNIRNPNCLASLAACKLRAKSRWACTGTPIINTETDIFSLAKFIGATATLGKPPKVIISRLKTDHEFLQNVMTTICLRRTKDMSFINLKLPEKEEELVRIEFSEAEKEMYQKLFEDAQAAAVLFFKTRNYVLWNNLLERLLRLRQMCDHWTLCRKKGMEKHREELDDLLSASAGKPAGAHLSEVLRLSLVANIACGVCSEALDIESDPVIIPCMHVFCGHCLLTRLRDKPECPLCNDGVSAIDITEMDDVPQLENEMPAHNDHSAKTKALMSLVTERLRVKGSKIVIFSQWTSFLDIISRQLDEESIQHTRIDGTMSTQARDEAVRSLQGESKVMLASLRAAGVGISLVAADTVIVSDSWWAPAVEEQAVDRVHRLGQTRRTKVYRLVIQNAVEESVLQIQDKKRQLVGTAFQEDFKSLAKGSFAKFIKELLT</sequence>
<feature type="domain" description="Helicase ATP-binding" evidence="12">
    <location>
        <begin position="412"/>
        <end position="574"/>
    </location>
</feature>
<dbReference type="Pfam" id="PF13923">
    <property type="entry name" value="zf-C3HC4_2"/>
    <property type="match status" value="1"/>
</dbReference>
<evidence type="ECO:0000256" key="9">
    <source>
        <dbReference type="PROSITE-ProRule" id="PRU00175"/>
    </source>
</evidence>
<dbReference type="PANTHER" id="PTHR45626">
    <property type="entry name" value="TRANSCRIPTION TERMINATION FACTOR 2-RELATED"/>
    <property type="match status" value="1"/>
</dbReference>
<feature type="compositionally biased region" description="Acidic residues" evidence="10">
    <location>
        <begin position="79"/>
        <end position="90"/>
    </location>
</feature>
<dbReference type="Gene3D" id="3.30.40.10">
    <property type="entry name" value="Zinc/RING finger domain, C3HC4 (zinc finger)"/>
    <property type="match status" value="1"/>
</dbReference>
<keyword evidence="3" id="KW-0547">Nucleotide-binding</keyword>
<evidence type="ECO:0000259" key="13">
    <source>
        <dbReference type="PROSITE" id="PS51194"/>
    </source>
</evidence>
<dbReference type="SMART" id="SM00487">
    <property type="entry name" value="DEXDc"/>
    <property type="match status" value="1"/>
</dbReference>
<evidence type="ECO:0000256" key="5">
    <source>
        <dbReference type="ARBA" id="ARBA00022801"/>
    </source>
</evidence>
<dbReference type="InterPro" id="IPR050628">
    <property type="entry name" value="SNF2_RAD54_helicase_TF"/>
</dbReference>
<evidence type="ECO:0000256" key="2">
    <source>
        <dbReference type="ARBA" id="ARBA00022723"/>
    </source>
</evidence>
<proteinExistence type="inferred from homology"/>
<evidence type="ECO:0000256" key="8">
    <source>
        <dbReference type="ARBA" id="ARBA00022840"/>
    </source>
</evidence>
<dbReference type="GO" id="GO:0016787">
    <property type="term" value="F:hydrolase activity"/>
    <property type="evidence" value="ECO:0007669"/>
    <property type="project" value="UniProtKB-KW"/>
</dbReference>
<feature type="region of interest" description="Disordered" evidence="10">
    <location>
        <begin position="183"/>
        <end position="207"/>
    </location>
</feature>
<gene>
    <name evidence="14" type="ORF">DNG_08614</name>
</gene>
<dbReference type="Pfam" id="PF00271">
    <property type="entry name" value="Helicase_C"/>
    <property type="match status" value="1"/>
</dbReference>
<evidence type="ECO:0000313" key="14">
    <source>
        <dbReference type="EMBL" id="SPO05925.1"/>
    </source>
</evidence>
<evidence type="ECO:0000313" key="15">
    <source>
        <dbReference type="Proteomes" id="UP001187682"/>
    </source>
</evidence>
<dbReference type="AlphaFoldDB" id="A0AAE8SYI8"/>
<dbReference type="InterPro" id="IPR001841">
    <property type="entry name" value="Znf_RING"/>
</dbReference>
<keyword evidence="5" id="KW-0378">Hydrolase</keyword>
<dbReference type="EMBL" id="ONZQ02000014">
    <property type="protein sequence ID" value="SPO05925.1"/>
    <property type="molecule type" value="Genomic_DNA"/>
</dbReference>
<keyword evidence="4 9" id="KW-0863">Zinc-finger</keyword>
<evidence type="ECO:0000256" key="4">
    <source>
        <dbReference type="ARBA" id="ARBA00022771"/>
    </source>
</evidence>
<keyword evidence="2" id="KW-0479">Metal-binding</keyword>
<keyword evidence="15" id="KW-1185">Reference proteome</keyword>